<dbReference type="SUPFAM" id="SSF52540">
    <property type="entry name" value="P-loop containing nucleoside triphosphate hydrolases"/>
    <property type="match status" value="1"/>
</dbReference>
<evidence type="ECO:0000313" key="1">
    <source>
        <dbReference type="EMBL" id="GAN53866.1"/>
    </source>
</evidence>
<dbReference type="InterPro" id="IPR027417">
    <property type="entry name" value="P-loop_NTPase"/>
</dbReference>
<dbReference type="GO" id="GO:0006270">
    <property type="term" value="P:DNA replication initiation"/>
    <property type="evidence" value="ECO:0007669"/>
    <property type="project" value="TreeGrafter"/>
</dbReference>
<dbReference type="EMBL" id="BALE01000012">
    <property type="protein sequence ID" value="GAN53866.1"/>
    <property type="molecule type" value="Genomic_DNA"/>
</dbReference>
<accession>A0A0D6MK68</accession>
<dbReference type="AlphaFoldDB" id="A0A0D6MK68"/>
<protein>
    <submittedName>
        <fullName evidence="1">DNA replication</fullName>
    </submittedName>
</protein>
<sequence length="244" mass="26194">MADAAQRDHADAVCRDEGTGAGQLALPFVREGRLRPESFVAAPSNTAARAWLDNGNWPEFRLWLWGAEGAGKTHLLTIWAQGRDAAMLDGATLSDADVESILRMPELQAVAVDDADRVADGRALLHLVNALRERAIPLLLAGRLPPARVVLDPPDLASRLRANASVAIGPADDRLLEALLLRLLAEREIVVSRPVLDWLHRNLPRSPAALVQAADRLDRAGLAAGRPITRALARDALGSLIAGE</sequence>
<name>A0A0D6MK68_9PROT</name>
<evidence type="ECO:0000313" key="2">
    <source>
        <dbReference type="Proteomes" id="UP000032679"/>
    </source>
</evidence>
<dbReference type="Proteomes" id="UP000032679">
    <property type="component" value="Unassembled WGS sequence"/>
</dbReference>
<dbReference type="Gene3D" id="3.40.50.300">
    <property type="entry name" value="P-loop containing nucleotide triphosphate hydrolases"/>
    <property type="match status" value="1"/>
</dbReference>
<dbReference type="STRING" id="1231623.Tasa_012_042"/>
<dbReference type="OrthoDB" id="7390113at2"/>
<dbReference type="PANTHER" id="PTHR30050:SF5">
    <property type="entry name" value="DNAA REGULATORY INACTIVATOR HDA"/>
    <property type="match status" value="1"/>
</dbReference>
<dbReference type="GO" id="GO:0003688">
    <property type="term" value="F:DNA replication origin binding"/>
    <property type="evidence" value="ECO:0007669"/>
    <property type="project" value="TreeGrafter"/>
</dbReference>
<reference evidence="1 2" key="1">
    <citation type="submission" date="2012-10" db="EMBL/GenBank/DDBJ databases">
        <title>Genome sequencing of Tanticharoenia sakaeratensis NBRC 103193.</title>
        <authorList>
            <person name="Azuma Y."/>
            <person name="Hadano H."/>
            <person name="Hirakawa H."/>
            <person name="Matsushita K."/>
        </authorList>
    </citation>
    <scope>NUCLEOTIDE SEQUENCE [LARGE SCALE GENOMIC DNA]</scope>
    <source>
        <strain evidence="1 2">NBRC 103193</strain>
    </source>
</reference>
<comment type="caution">
    <text evidence="1">The sequence shown here is derived from an EMBL/GenBank/DDBJ whole genome shotgun (WGS) entry which is preliminary data.</text>
</comment>
<dbReference type="Gene3D" id="1.10.8.60">
    <property type="match status" value="1"/>
</dbReference>
<keyword evidence="2" id="KW-1185">Reference proteome</keyword>
<proteinExistence type="predicted"/>
<dbReference type="GO" id="GO:0005886">
    <property type="term" value="C:plasma membrane"/>
    <property type="evidence" value="ECO:0007669"/>
    <property type="project" value="TreeGrafter"/>
</dbReference>
<organism evidence="1 2">
    <name type="scientific">Tanticharoenia sakaeratensis NBRC 103193</name>
    <dbReference type="NCBI Taxonomy" id="1231623"/>
    <lineage>
        <taxon>Bacteria</taxon>
        <taxon>Pseudomonadati</taxon>
        <taxon>Pseudomonadota</taxon>
        <taxon>Alphaproteobacteria</taxon>
        <taxon>Acetobacterales</taxon>
        <taxon>Acetobacteraceae</taxon>
        <taxon>Tanticharoenia</taxon>
    </lineage>
</organism>
<dbReference type="RefSeq" id="WP_048848248.1">
    <property type="nucleotide sequence ID" value="NZ_BALE01000012.1"/>
</dbReference>
<dbReference type="PANTHER" id="PTHR30050">
    <property type="entry name" value="CHROMOSOMAL REPLICATION INITIATOR PROTEIN DNAA"/>
    <property type="match status" value="1"/>
</dbReference>
<gene>
    <name evidence="1" type="ORF">Tasa_012_042</name>
</gene>